<dbReference type="SUPFAM" id="SSF52266">
    <property type="entry name" value="SGNH hydrolase"/>
    <property type="match status" value="1"/>
</dbReference>
<evidence type="ECO:0000313" key="5">
    <source>
        <dbReference type="Proteomes" id="UP000626697"/>
    </source>
</evidence>
<evidence type="ECO:0000256" key="2">
    <source>
        <dbReference type="SAM" id="SignalP"/>
    </source>
</evidence>
<dbReference type="Pfam" id="PF13472">
    <property type="entry name" value="Lipase_GDSL_2"/>
    <property type="match status" value="1"/>
</dbReference>
<keyword evidence="5" id="KW-1185">Reference proteome</keyword>
<dbReference type="PANTHER" id="PTHR43308:SF5">
    <property type="entry name" value="S-LAYER PROTEIN _ PEPTIDOGLYCAN ENDO-BETA-N-ACETYLGLUCOSAMINIDASE"/>
    <property type="match status" value="1"/>
</dbReference>
<feature type="chain" id="PRO_5045753447" evidence="2">
    <location>
        <begin position="30"/>
        <end position="426"/>
    </location>
</feature>
<dbReference type="InterPro" id="IPR001119">
    <property type="entry name" value="SLH_dom"/>
</dbReference>
<dbReference type="Proteomes" id="UP000626697">
    <property type="component" value="Unassembled WGS sequence"/>
</dbReference>
<dbReference type="PROSITE" id="PS51272">
    <property type="entry name" value="SLH"/>
    <property type="match status" value="3"/>
</dbReference>
<evidence type="ECO:0000259" key="3">
    <source>
        <dbReference type="PROSITE" id="PS51272"/>
    </source>
</evidence>
<dbReference type="InterPro" id="IPR013830">
    <property type="entry name" value="SGNH_hydro"/>
</dbReference>
<evidence type="ECO:0000256" key="1">
    <source>
        <dbReference type="ARBA" id="ARBA00022729"/>
    </source>
</evidence>
<organism evidence="4 5">
    <name type="scientific">Peribacillus huizhouensis</name>
    <dbReference type="NCBI Taxonomy" id="1501239"/>
    <lineage>
        <taxon>Bacteria</taxon>
        <taxon>Bacillati</taxon>
        <taxon>Bacillota</taxon>
        <taxon>Bacilli</taxon>
        <taxon>Bacillales</taxon>
        <taxon>Bacillaceae</taxon>
        <taxon>Peribacillus</taxon>
    </lineage>
</organism>
<evidence type="ECO:0000313" key="4">
    <source>
        <dbReference type="EMBL" id="MBA9026696.1"/>
    </source>
</evidence>
<sequence>MIKNSKKRAWSLVLVFALLVGLVAPSASANGVETIRYLSLGDSLAAGMTPEKGISSGYSDMTADYLKGKNSLATYSKEFAVPGYTTQNVLDDLTVKSELREAVKQANLITISAGANDLLKIAKLDAEKNILILDPATVKSTLQTLAKNYTMILQTIKELNPNASIYIMGYYYPFPYLSDAQKPQLIELTKTLNQTIQLTISEGATFVQVYDKFGDDTKKYLPNPENIHPNQEGYKLMSDALIEMIAKAKPTANDLPKGHWAEKELNMLLASKILNVDERGNIYPEKPITRAEVAGILYNSIPMTKSIPANPGYKDVPETHPAYMAIAKLTEAGVLTKAEYFNPNAPLTRVQLAKVIGTAFQLKGDSSAPTYKDTTASYWGTPYINAMTTNKIMLGYKNGKFGVNDSTNRAQFAVVLARVQALKANK</sequence>
<dbReference type="InterPro" id="IPR051465">
    <property type="entry name" value="Cell_Envelope_Struct_Comp"/>
</dbReference>
<gene>
    <name evidence="4" type="ORF">HNP81_001981</name>
</gene>
<keyword evidence="1 2" id="KW-0732">Signal</keyword>
<dbReference type="Pfam" id="PF00395">
    <property type="entry name" value="SLH"/>
    <property type="match status" value="3"/>
</dbReference>
<dbReference type="PANTHER" id="PTHR43308">
    <property type="entry name" value="OUTER MEMBRANE PROTEIN ALPHA-RELATED"/>
    <property type="match status" value="1"/>
</dbReference>
<feature type="domain" description="SLH" evidence="3">
    <location>
        <begin position="248"/>
        <end position="311"/>
    </location>
</feature>
<feature type="domain" description="SLH" evidence="3">
    <location>
        <begin position="367"/>
        <end position="426"/>
    </location>
</feature>
<dbReference type="Gene3D" id="3.40.50.1110">
    <property type="entry name" value="SGNH hydrolase"/>
    <property type="match status" value="1"/>
</dbReference>
<name>A0ABR6CP37_9BACI</name>
<dbReference type="RefSeq" id="WP_182502489.1">
    <property type="nucleotide sequence ID" value="NZ_JACJHX010000005.1"/>
</dbReference>
<accession>A0ABR6CP37</accession>
<comment type="caution">
    <text evidence="4">The sequence shown here is derived from an EMBL/GenBank/DDBJ whole genome shotgun (WGS) entry which is preliminary data.</text>
</comment>
<feature type="domain" description="SLH" evidence="3">
    <location>
        <begin position="312"/>
        <end position="366"/>
    </location>
</feature>
<dbReference type="InterPro" id="IPR036514">
    <property type="entry name" value="SGNH_hydro_sf"/>
</dbReference>
<dbReference type="EMBL" id="JACJHX010000005">
    <property type="protein sequence ID" value="MBA9026696.1"/>
    <property type="molecule type" value="Genomic_DNA"/>
</dbReference>
<protein>
    <submittedName>
        <fullName evidence="4">Lysophospholipase L1-like esterase</fullName>
    </submittedName>
</protein>
<reference evidence="4 5" key="1">
    <citation type="submission" date="2020-08" db="EMBL/GenBank/DDBJ databases">
        <title>Genomic Encyclopedia of Type Strains, Phase IV (KMG-IV): sequencing the most valuable type-strain genomes for metagenomic binning, comparative biology and taxonomic classification.</title>
        <authorList>
            <person name="Goeker M."/>
        </authorList>
    </citation>
    <scope>NUCLEOTIDE SEQUENCE [LARGE SCALE GENOMIC DNA]</scope>
    <source>
        <strain evidence="4 5">DSM 105481</strain>
    </source>
</reference>
<proteinExistence type="predicted"/>
<feature type="signal peptide" evidence="2">
    <location>
        <begin position="1"/>
        <end position="29"/>
    </location>
</feature>